<name>A0A5Q0M1I9_VARPD</name>
<dbReference type="Proteomes" id="UP000326780">
    <property type="component" value="Chromosome"/>
</dbReference>
<organism evidence="2 3">
    <name type="scientific">Variovorax paradoxus</name>
    <dbReference type="NCBI Taxonomy" id="34073"/>
    <lineage>
        <taxon>Bacteria</taxon>
        <taxon>Pseudomonadati</taxon>
        <taxon>Pseudomonadota</taxon>
        <taxon>Betaproteobacteria</taxon>
        <taxon>Burkholderiales</taxon>
        <taxon>Comamonadaceae</taxon>
        <taxon>Variovorax</taxon>
    </lineage>
</organism>
<evidence type="ECO:0000313" key="3">
    <source>
        <dbReference type="Proteomes" id="UP000326780"/>
    </source>
</evidence>
<reference evidence="2 3" key="1">
    <citation type="submission" date="2019-10" db="EMBL/GenBank/DDBJ databases">
        <title>Complete genome sequence of Variovorax paradoxus 5C-2.</title>
        <authorList>
            <person name="Gogoleva N.E."/>
            <person name="Balkin A.S."/>
        </authorList>
    </citation>
    <scope>NUCLEOTIDE SEQUENCE [LARGE SCALE GENOMIC DNA]</scope>
    <source>
        <strain evidence="2 3">5C-2</strain>
    </source>
</reference>
<sequence length="106" mass="11218">MAASASPRASAHASSLPASSEETASAESLALQACDDVDSLHVVQRAYACIEKLIVPQRVGDTEEVFPTRTELGALVRLVNEELLRRIEAADATTQSLRAVVDGGVR</sequence>
<dbReference type="RefSeq" id="WP_153282025.1">
    <property type="nucleotide sequence ID" value="NZ_CP045644.1"/>
</dbReference>
<evidence type="ECO:0000313" key="2">
    <source>
        <dbReference type="EMBL" id="QFZ83289.1"/>
    </source>
</evidence>
<gene>
    <name evidence="2" type="ORF">GFK26_11205</name>
</gene>
<proteinExistence type="predicted"/>
<accession>A0A5Q0M1I9</accession>
<feature type="region of interest" description="Disordered" evidence="1">
    <location>
        <begin position="1"/>
        <end position="22"/>
    </location>
</feature>
<protein>
    <submittedName>
        <fullName evidence="2">Uncharacterized protein</fullName>
    </submittedName>
</protein>
<evidence type="ECO:0000256" key="1">
    <source>
        <dbReference type="SAM" id="MobiDB-lite"/>
    </source>
</evidence>
<dbReference type="EMBL" id="CP045644">
    <property type="protein sequence ID" value="QFZ83289.1"/>
    <property type="molecule type" value="Genomic_DNA"/>
</dbReference>
<dbReference type="AlphaFoldDB" id="A0A5Q0M1I9"/>